<dbReference type="Gene3D" id="2.130.10.10">
    <property type="entry name" value="YVTN repeat-like/Quinoprotein amine dehydrogenase"/>
    <property type="match status" value="6"/>
</dbReference>
<dbReference type="EMBL" id="SSOP01000280">
    <property type="protein sequence ID" value="KAB5589367.1"/>
    <property type="molecule type" value="Genomic_DNA"/>
</dbReference>
<dbReference type="InterPro" id="IPR007111">
    <property type="entry name" value="NACHT_NTPase"/>
</dbReference>
<feature type="repeat" description="WD" evidence="3">
    <location>
        <begin position="972"/>
        <end position="1013"/>
    </location>
</feature>
<feature type="repeat" description="WD" evidence="3">
    <location>
        <begin position="1101"/>
        <end position="1142"/>
    </location>
</feature>
<keyword evidence="7" id="KW-1185">Reference proteome</keyword>
<feature type="repeat" description="WD" evidence="3">
    <location>
        <begin position="1359"/>
        <end position="1400"/>
    </location>
</feature>
<feature type="repeat" description="WD" evidence="3">
    <location>
        <begin position="1058"/>
        <end position="1099"/>
    </location>
</feature>
<name>A0A5N5QDG1_9AGAM</name>
<feature type="region of interest" description="Disordered" evidence="4">
    <location>
        <begin position="1"/>
        <end position="160"/>
    </location>
</feature>
<feature type="compositionally biased region" description="Polar residues" evidence="4">
    <location>
        <begin position="112"/>
        <end position="125"/>
    </location>
</feature>
<keyword evidence="2" id="KW-0677">Repeat</keyword>
<evidence type="ECO:0000259" key="5">
    <source>
        <dbReference type="PROSITE" id="PS50837"/>
    </source>
</evidence>
<evidence type="ECO:0000256" key="1">
    <source>
        <dbReference type="ARBA" id="ARBA00022574"/>
    </source>
</evidence>
<proteinExistence type="predicted"/>
<dbReference type="Proteomes" id="UP000383932">
    <property type="component" value="Unassembled WGS sequence"/>
</dbReference>
<evidence type="ECO:0000313" key="6">
    <source>
        <dbReference type="EMBL" id="KAB5589367.1"/>
    </source>
</evidence>
<evidence type="ECO:0000256" key="3">
    <source>
        <dbReference type="PROSITE-ProRule" id="PRU00221"/>
    </source>
</evidence>
<feature type="compositionally biased region" description="Polar residues" evidence="4">
    <location>
        <begin position="144"/>
        <end position="160"/>
    </location>
</feature>
<reference evidence="6 7" key="1">
    <citation type="journal article" date="2019" name="Fungal Biol. Biotechnol.">
        <title>Draft genome sequence of fastidious pathogen Ceratobasidium theobromae, which causes vascular-streak dieback in Theobroma cacao.</title>
        <authorList>
            <person name="Ali S.S."/>
            <person name="Asman A."/>
            <person name="Shao J."/>
            <person name="Firmansyah A.P."/>
            <person name="Susilo A.W."/>
            <person name="Rosmana A."/>
            <person name="McMahon P."/>
            <person name="Junaid M."/>
            <person name="Guest D."/>
            <person name="Kheng T.Y."/>
            <person name="Meinhardt L.W."/>
            <person name="Bailey B.A."/>
        </authorList>
    </citation>
    <scope>NUCLEOTIDE SEQUENCE [LARGE SCALE GENOMIC DNA]</scope>
    <source>
        <strain evidence="6 7">CT2</strain>
    </source>
</reference>
<dbReference type="InterPro" id="IPR027417">
    <property type="entry name" value="P-loop_NTPase"/>
</dbReference>
<feature type="repeat" description="WD" evidence="3">
    <location>
        <begin position="1015"/>
        <end position="1056"/>
    </location>
</feature>
<feature type="repeat" description="WD" evidence="3">
    <location>
        <begin position="1273"/>
        <end position="1314"/>
    </location>
</feature>
<dbReference type="SUPFAM" id="SSF50978">
    <property type="entry name" value="WD40 repeat-like"/>
    <property type="match status" value="3"/>
</dbReference>
<dbReference type="InterPro" id="IPR015943">
    <property type="entry name" value="WD40/YVTN_repeat-like_dom_sf"/>
</dbReference>
<dbReference type="Pfam" id="PF24883">
    <property type="entry name" value="NPHP3_N"/>
    <property type="match status" value="1"/>
</dbReference>
<dbReference type="PROSITE" id="PS50082">
    <property type="entry name" value="WD_REPEATS_2"/>
    <property type="match status" value="14"/>
</dbReference>
<sequence length="1574" mass="172114">MAVRKFGKKLKRFFKPKSRNRSPHHSTNSLPRLSSSADNPVTTQSSAGGTLSPPTQIIRPASAPPETTPTIARPASLPEPGPGLATSSSLPSPAPKPTSTSANTSLIVADNDPQQLAGSPGSTNPLHPGSDLNAPVSSPPPPQTIATSNRESPKSGSTIADGSWKSLTAFAGLVTKGASVFGPLKEAIDVFTSFVEATDAAVAGQPGYDAVKAELGALFTDLIKLFPENSPPTMTNSMKSLCGAIRNELELISMRQGGSIRRQDEAQDLINVLDCYKRIQGHLERLKMNVDLSMWKTLDDHVTDTKLNKISSVPSAWYNSAQASTVGRRECTPETREQVLSDLKAWRKDKSGGKLFYLNGMAGTGKTTISNTLCGSLDGEHGLGASFFCTRQLPECRDANLIFPSIAYQLAQFSCPFRLALSRALDNDHHAHTRTLRIQFERMILEPLREVEATIPTNVVVVIDALDECEDAGGVGQILQILLKHASSQSIKYFVSSRPETEIRRWIGGMESQLILHELGKEIVKEDIEKYLRVELKSMLLSKPQLSTLVKRAGVLFIYAATVVRYLALDDPSVVSEERLEDILGVQSEATSYQYKEVDALYGAILSSTFDKPTLMPREANRMRLVLDTVVCAQELLTVHALAGILNLKDATLVRAALEPLWSVLHISKSGLVSTLHASFPDYMLDASRSIRHGCNAQIHHRKLTGLCFDRIKRNERQFNVCELESSYIFDNQVPDLAERVRKAIPQDLSYVCQYWATHLELGDAWSEGAKPLLEFLSERVLLWMEVLNLKKRIGDAGLSMEKTRRWCTKAGCPSELKALVHDAWRFVMMFATNAVSRCTPHIYVSMLSSWPRWEAMSQCYMERAKGLVEVKGSRMARRNLALLSIFDVDAGVLSVAFSPDGTRIVSGSSDNTIRVWDGQTGKMLLDPLQGHTRSVWSVAFSPDGTRIVSGSFDETIRVWDGQTGKMMLGPLQGHTSWVNSVAFSSDGTRIVSGSSDNTLRVWDGQTGKMVLDPLQGHTGSVNSVAFSPDGTRIISGSSDETIRVWDGQTGKMVLDPLQGHTNSVNSVAFSSDGTRIVSGSDDKTIRVWDGQTGKMVLDPLQGHTRRVRSVAFSPDGTRIVSGSDDKTIRVWDGQTGKMVLDPLRGHINSVDSVAFSPDGTRIISGSYDNTIRVWDGQTSMMVLDQLQGHIKSVKSVAFSPDARRIVSGSYDNTIRVWDGQTGKMVLDPLQGHTGSVNSVAFSPDGTRIISGSSDETIRVWDGQTGKMVLDLLQGHTSSVNSVAFSPDGTRIVSGLYNRTIQVWDGRTGTMLLDRLQGHIKLVNSVAFSPDSTRIVSGSRDRTIQVRDGQTGKMVLDPLQGHTSWVNSVAFSPDGTRIVSGSYDKTIRVWDGQTGKMVLDPLRGHTSSVNSVAFSPDGTRIVSGSDDKTIRVWDGQAGKMVLDPLQGHTGSVNSVAFSSDGTRIVSGSDDNTIRVWQARTPHATQNLVQDHSNLSHTTRHSWVPNPIHYTPSWVLNSDGWVVDGQSHLLWVPRDLHDTLLRYSNSLVISTSGSTELDFSNANIGKSWVQCYSPI</sequence>
<feature type="compositionally biased region" description="Basic residues" evidence="4">
    <location>
        <begin position="1"/>
        <end position="24"/>
    </location>
</feature>
<feature type="compositionally biased region" description="Low complexity" evidence="4">
    <location>
        <begin position="82"/>
        <end position="102"/>
    </location>
</feature>
<keyword evidence="1 3" id="KW-0853">WD repeat</keyword>
<evidence type="ECO:0000313" key="7">
    <source>
        <dbReference type="Proteomes" id="UP000383932"/>
    </source>
</evidence>
<feature type="repeat" description="WD" evidence="3">
    <location>
        <begin position="1187"/>
        <end position="1228"/>
    </location>
</feature>
<dbReference type="PANTHER" id="PTHR19848">
    <property type="entry name" value="WD40 REPEAT PROTEIN"/>
    <property type="match status" value="1"/>
</dbReference>
<dbReference type="PANTHER" id="PTHR19848:SF8">
    <property type="entry name" value="F-BOX AND WD REPEAT DOMAIN CONTAINING 7"/>
    <property type="match status" value="1"/>
</dbReference>
<feature type="repeat" description="WD" evidence="3">
    <location>
        <begin position="1144"/>
        <end position="1185"/>
    </location>
</feature>
<dbReference type="Gene3D" id="3.40.50.300">
    <property type="entry name" value="P-loop containing nucleotide triphosphate hydrolases"/>
    <property type="match status" value="1"/>
</dbReference>
<evidence type="ECO:0000256" key="2">
    <source>
        <dbReference type="ARBA" id="ARBA00022737"/>
    </source>
</evidence>
<accession>A0A5N5QDG1</accession>
<dbReference type="PRINTS" id="PR00320">
    <property type="entry name" value="GPROTEINBRPT"/>
</dbReference>
<evidence type="ECO:0000256" key="4">
    <source>
        <dbReference type="SAM" id="MobiDB-lite"/>
    </source>
</evidence>
<comment type="caution">
    <text evidence="6">The sequence shown here is derived from an EMBL/GenBank/DDBJ whole genome shotgun (WGS) entry which is preliminary data.</text>
</comment>
<dbReference type="InterPro" id="IPR056884">
    <property type="entry name" value="NPHP3-like_N"/>
</dbReference>
<dbReference type="SUPFAM" id="SSF52540">
    <property type="entry name" value="P-loop containing nucleoside triphosphate hydrolases"/>
    <property type="match status" value="1"/>
</dbReference>
<dbReference type="InterPro" id="IPR001680">
    <property type="entry name" value="WD40_rpt"/>
</dbReference>
<feature type="repeat" description="WD" evidence="3">
    <location>
        <begin position="893"/>
        <end position="927"/>
    </location>
</feature>
<feature type="repeat" description="WD" evidence="3">
    <location>
        <begin position="929"/>
        <end position="970"/>
    </location>
</feature>
<feature type="repeat" description="WD" evidence="3">
    <location>
        <begin position="1230"/>
        <end position="1271"/>
    </location>
</feature>
<feature type="repeat" description="WD" evidence="3">
    <location>
        <begin position="1402"/>
        <end position="1443"/>
    </location>
</feature>
<dbReference type="SMART" id="SM00320">
    <property type="entry name" value="WD40"/>
    <property type="match status" value="14"/>
</dbReference>
<dbReference type="InterPro" id="IPR020472">
    <property type="entry name" value="WD40_PAC1"/>
</dbReference>
<feature type="compositionally biased region" description="Polar residues" evidence="4">
    <location>
        <begin position="25"/>
        <end position="55"/>
    </location>
</feature>
<dbReference type="Pfam" id="PF00400">
    <property type="entry name" value="WD40"/>
    <property type="match status" value="14"/>
</dbReference>
<dbReference type="InterPro" id="IPR036322">
    <property type="entry name" value="WD40_repeat_dom_sf"/>
</dbReference>
<feature type="repeat" description="WD" evidence="3">
    <location>
        <begin position="1316"/>
        <end position="1357"/>
    </location>
</feature>
<gene>
    <name evidence="6" type="ORF">CTheo_7190</name>
</gene>
<feature type="domain" description="NACHT" evidence="5">
    <location>
        <begin position="354"/>
        <end position="499"/>
    </location>
</feature>
<dbReference type="PROSITE" id="PS50837">
    <property type="entry name" value="NACHT"/>
    <property type="match status" value="1"/>
</dbReference>
<dbReference type="OrthoDB" id="2658414at2759"/>
<organism evidence="6 7">
    <name type="scientific">Ceratobasidium theobromae</name>
    <dbReference type="NCBI Taxonomy" id="1582974"/>
    <lineage>
        <taxon>Eukaryota</taxon>
        <taxon>Fungi</taxon>
        <taxon>Dikarya</taxon>
        <taxon>Basidiomycota</taxon>
        <taxon>Agaricomycotina</taxon>
        <taxon>Agaricomycetes</taxon>
        <taxon>Cantharellales</taxon>
        <taxon>Ceratobasidiaceae</taxon>
        <taxon>Ceratobasidium</taxon>
    </lineage>
</organism>
<dbReference type="PROSITE" id="PS50294">
    <property type="entry name" value="WD_REPEATS_REGION"/>
    <property type="match status" value="14"/>
</dbReference>
<protein>
    <submittedName>
        <fullName evidence="6">Lissencephaly-1</fullName>
    </submittedName>
</protein>
<dbReference type="CDD" id="cd00200">
    <property type="entry name" value="WD40"/>
    <property type="match status" value="3"/>
</dbReference>
<feature type="repeat" description="WD" evidence="3">
    <location>
        <begin position="1445"/>
        <end position="1486"/>
    </location>
</feature>